<keyword evidence="3" id="KW-1185">Reference proteome</keyword>
<gene>
    <name evidence="2" type="ORF">Rrhod_2602</name>
</gene>
<evidence type="ECO:0000313" key="2">
    <source>
        <dbReference type="EMBL" id="EOM76073.1"/>
    </source>
</evidence>
<comment type="caution">
    <text evidence="2">The sequence shown here is derived from an EMBL/GenBank/DDBJ whole genome shotgun (WGS) entry which is preliminary data.</text>
</comment>
<sequence>MSVVLGDSVDKANNVVRDRASRSLRGESTSRVFLRCRAPPVSTSAALATALRATKPPRASTPDDYRR</sequence>
<proteinExistence type="predicted"/>
<dbReference type="AlphaFoldDB" id="R7WL93"/>
<accession>R7WL93</accession>
<evidence type="ECO:0000256" key="1">
    <source>
        <dbReference type="SAM" id="MobiDB-lite"/>
    </source>
</evidence>
<name>R7WL93_9NOCA</name>
<dbReference type="EMBL" id="APMY01000076">
    <property type="protein sequence ID" value="EOM76073.1"/>
    <property type="molecule type" value="Genomic_DNA"/>
</dbReference>
<feature type="region of interest" description="Disordered" evidence="1">
    <location>
        <begin position="47"/>
        <end position="67"/>
    </location>
</feature>
<dbReference type="Proteomes" id="UP000013525">
    <property type="component" value="Unassembled WGS sequence"/>
</dbReference>
<evidence type="ECO:0000313" key="3">
    <source>
        <dbReference type="Proteomes" id="UP000013525"/>
    </source>
</evidence>
<reference evidence="2 3" key="1">
    <citation type="journal article" date="2013" name="Genome Announc.">
        <title>Draft Genome Sequence of Rhodococcus rhodnii Strain LMG5362, a Symbiont of Rhodnius prolixus (Hemiptera, Reduviidae, Triatominae), the Principle Vector of Trypanosoma cruzi.</title>
        <authorList>
            <person name="Pachebat J.A."/>
            <person name="van Keulen G."/>
            <person name="Whitten M.M."/>
            <person name="Girdwood S."/>
            <person name="Del Sol R."/>
            <person name="Dyson P.J."/>
            <person name="Facey P.D."/>
        </authorList>
    </citation>
    <scope>NUCLEOTIDE SEQUENCE [LARGE SCALE GENOMIC DNA]</scope>
    <source>
        <strain evidence="2 3">LMG 5362</strain>
    </source>
</reference>
<organism evidence="2 3">
    <name type="scientific">Rhodococcus rhodnii LMG 5362</name>
    <dbReference type="NCBI Taxonomy" id="1273125"/>
    <lineage>
        <taxon>Bacteria</taxon>
        <taxon>Bacillati</taxon>
        <taxon>Actinomycetota</taxon>
        <taxon>Actinomycetes</taxon>
        <taxon>Mycobacteriales</taxon>
        <taxon>Nocardiaceae</taxon>
        <taxon>Rhodococcus</taxon>
    </lineage>
</organism>
<protein>
    <submittedName>
        <fullName evidence="2">Uncharacterized protein</fullName>
    </submittedName>
</protein>